<sequence>MFTPGAAVLGGAILGTVVAGHATTHGRVTGVSGALGRALTLTDGAGIRFTAGAVAGGAAAAAAFPGAFASGGVAGALGGPARAAASGLAVGLGAGLGGGCTSGHGVCGLARGSGRSAVATAVFMATAAVVARATGTAAALAAGGGGGGGGAPAVDHRRGLLVLLAAVAVPLVAGVAARGSGGKGSAAAGGGGASSNGDAAGTGGGDGTSSAAVGDCAREADGGWVGRAAQFAYGALFSAGLAVAGMTRAAKVVAFLDWLASAGGRGDPSLPFVFVGALPVAAAAFWRLLSGRRRALWGGGARGHDLPTVSVVDARLLGGAALFGAGWGGAGVCPGPALAMTGAALGGGGWSAGLAAFDAALCAGLWLARRL</sequence>
<comment type="caution">
    <text evidence="1">The sequence shown here is derived from an EMBL/GenBank/DDBJ whole genome shotgun (WGS) entry which is preliminary data.</text>
</comment>
<keyword evidence="2" id="KW-1185">Reference proteome</keyword>
<evidence type="ECO:0000313" key="1">
    <source>
        <dbReference type="EMBL" id="KAK1861972.1"/>
    </source>
</evidence>
<name>A0ACC3BWQ9_PYRYE</name>
<reference evidence="1" key="1">
    <citation type="submission" date="2019-11" db="EMBL/GenBank/DDBJ databases">
        <title>Nori genome reveals adaptations in red seaweeds to the harsh intertidal environment.</title>
        <authorList>
            <person name="Wang D."/>
            <person name="Mao Y."/>
        </authorList>
    </citation>
    <scope>NUCLEOTIDE SEQUENCE</scope>
    <source>
        <tissue evidence="1">Gametophyte</tissue>
    </source>
</reference>
<dbReference type="Proteomes" id="UP000798662">
    <property type="component" value="Chromosome 1"/>
</dbReference>
<evidence type="ECO:0000313" key="2">
    <source>
        <dbReference type="Proteomes" id="UP000798662"/>
    </source>
</evidence>
<accession>A0ACC3BWQ9</accession>
<proteinExistence type="predicted"/>
<gene>
    <name evidence="1" type="ORF">I4F81_004548</name>
</gene>
<protein>
    <submittedName>
        <fullName evidence="1">Uncharacterized protein</fullName>
    </submittedName>
</protein>
<organism evidence="1 2">
    <name type="scientific">Pyropia yezoensis</name>
    <name type="common">Susabi-nori</name>
    <name type="synonym">Porphyra yezoensis</name>
    <dbReference type="NCBI Taxonomy" id="2788"/>
    <lineage>
        <taxon>Eukaryota</taxon>
        <taxon>Rhodophyta</taxon>
        <taxon>Bangiophyceae</taxon>
        <taxon>Bangiales</taxon>
        <taxon>Bangiaceae</taxon>
        <taxon>Pyropia</taxon>
    </lineage>
</organism>
<dbReference type="EMBL" id="CM020618">
    <property type="protein sequence ID" value="KAK1861972.1"/>
    <property type="molecule type" value="Genomic_DNA"/>
</dbReference>